<gene>
    <name evidence="1" type="ORF">GMARGA_LOCUS739</name>
</gene>
<dbReference type="EMBL" id="CAJVQB010000142">
    <property type="protein sequence ID" value="CAG8470219.1"/>
    <property type="molecule type" value="Genomic_DNA"/>
</dbReference>
<evidence type="ECO:0000313" key="2">
    <source>
        <dbReference type="Proteomes" id="UP000789901"/>
    </source>
</evidence>
<comment type="caution">
    <text evidence="1">The sequence shown here is derived from an EMBL/GenBank/DDBJ whole genome shotgun (WGS) entry which is preliminary data.</text>
</comment>
<reference evidence="1 2" key="1">
    <citation type="submission" date="2021-06" db="EMBL/GenBank/DDBJ databases">
        <authorList>
            <person name="Kallberg Y."/>
            <person name="Tangrot J."/>
            <person name="Rosling A."/>
        </authorList>
    </citation>
    <scope>NUCLEOTIDE SEQUENCE [LARGE SCALE GENOMIC DNA]</scope>
    <source>
        <strain evidence="1 2">120-4 pot B 10/14</strain>
    </source>
</reference>
<organism evidence="1 2">
    <name type="scientific">Gigaspora margarita</name>
    <dbReference type="NCBI Taxonomy" id="4874"/>
    <lineage>
        <taxon>Eukaryota</taxon>
        <taxon>Fungi</taxon>
        <taxon>Fungi incertae sedis</taxon>
        <taxon>Mucoromycota</taxon>
        <taxon>Glomeromycotina</taxon>
        <taxon>Glomeromycetes</taxon>
        <taxon>Diversisporales</taxon>
        <taxon>Gigasporaceae</taxon>
        <taxon>Gigaspora</taxon>
    </lineage>
</organism>
<proteinExistence type="predicted"/>
<accession>A0ABM8VXC2</accession>
<keyword evidence="2" id="KW-1185">Reference proteome</keyword>
<protein>
    <submittedName>
        <fullName evidence="1">25046_t:CDS:1</fullName>
    </submittedName>
</protein>
<name>A0ABM8VXC2_GIGMA</name>
<dbReference type="Proteomes" id="UP000789901">
    <property type="component" value="Unassembled WGS sequence"/>
</dbReference>
<sequence length="292" mass="33907">MYLVRYLFSESETKISDTSLVKLNENIRDAAENLKMACLSLRSCYTSNEFSDNEFTELRKNITIYAKVYGLKIMPFANSVIQNIQEFIELYISLDTEELKNILHAEQLHMEILTYFKKEQDKTTVILYKQDLAYQHYKRRVDYLKTQAEKRCNWAFALAFFPGVNLIACPILKIGGDQAKAHANWCKEKAAFKFAIIEVIRDVLIKSLNNFTDALESITKFFQIIEYDLNGLNNVEQHYKIIKGTARKIKESCQNYTACIPTRQTDLASIPGNFNEREAEQWLSEHGLEIDC</sequence>
<evidence type="ECO:0000313" key="1">
    <source>
        <dbReference type="EMBL" id="CAG8470219.1"/>
    </source>
</evidence>